<feature type="chain" id="PRO_5046007006" evidence="1">
    <location>
        <begin position="46"/>
        <end position="393"/>
    </location>
</feature>
<accession>A0ABW0YYT5</accession>
<dbReference type="Proteomes" id="UP001596083">
    <property type="component" value="Unassembled WGS sequence"/>
</dbReference>
<dbReference type="Gene3D" id="2.120.10.80">
    <property type="entry name" value="Kelch-type beta propeller"/>
    <property type="match status" value="2"/>
</dbReference>
<feature type="signal peptide" evidence="1">
    <location>
        <begin position="1"/>
        <end position="45"/>
    </location>
</feature>
<dbReference type="SUPFAM" id="SSF117281">
    <property type="entry name" value="Kelch motif"/>
    <property type="match status" value="2"/>
</dbReference>
<dbReference type="PANTHER" id="PTHR45632:SF17">
    <property type="entry name" value="KELCH-LIKE PROTEIN 31"/>
    <property type="match status" value="1"/>
</dbReference>
<protein>
    <submittedName>
        <fullName evidence="2">Kelch repeat-containing protein</fullName>
    </submittedName>
</protein>
<reference evidence="3" key="1">
    <citation type="journal article" date="2019" name="Int. J. Syst. Evol. Microbiol.">
        <title>The Global Catalogue of Microorganisms (GCM) 10K type strain sequencing project: providing services to taxonomists for standard genome sequencing and annotation.</title>
        <authorList>
            <consortium name="The Broad Institute Genomics Platform"/>
            <consortium name="The Broad Institute Genome Sequencing Center for Infectious Disease"/>
            <person name="Wu L."/>
            <person name="Ma J."/>
        </authorList>
    </citation>
    <scope>NUCLEOTIDE SEQUENCE [LARGE SCALE GENOMIC DNA]</scope>
    <source>
        <strain evidence="3">CGMCC 4.7304</strain>
    </source>
</reference>
<dbReference type="PANTHER" id="PTHR45632">
    <property type="entry name" value="LD33804P"/>
    <property type="match status" value="1"/>
</dbReference>
<gene>
    <name evidence="2" type="ORF">ACFP1Z_11590</name>
</gene>
<name>A0ABW0YYT5_9ACTN</name>
<comment type="caution">
    <text evidence="2">The sequence shown here is derived from an EMBL/GenBank/DDBJ whole genome shotgun (WGS) entry which is preliminary data.</text>
</comment>
<keyword evidence="3" id="KW-1185">Reference proteome</keyword>
<sequence>MDDERPPAGDRVAVRTRPYRHRRRRPLPAAVLAALLALTTTHAHAAQTWTTAPALPTARFGMTAVTAPCPTAARQLKGTCVYVAGGFDGRAALRTTQAYSPATGVWATLPDMPTARSSLTGAAAPCPQGVERLKGECVYAIGGNGGSGVLSAVEAYSPATGVWAALPGLPTAREALAGAAAPCPVGAARTQGVCVYAMGGFRDGAGRDTVEAYSPRTGAWTALPALPTARFAPAGAAAPCPDAEEHTCVYVIGGRDSGGFQNRVETFRPATGTWATAPALPTARDAMAVAVAPCPPTAGARRPGCVYTAGGFRGTDGLRTAEVFGLVRGGWAALPALPTGRYELAGTGAPCPGAVERTCVYAIGGHDGGGLLSVVEVLGAGRQSGVTGSRRGG</sequence>
<proteinExistence type="predicted"/>
<evidence type="ECO:0000256" key="1">
    <source>
        <dbReference type="SAM" id="SignalP"/>
    </source>
</evidence>
<evidence type="ECO:0000313" key="2">
    <source>
        <dbReference type="EMBL" id="MFC5720808.1"/>
    </source>
</evidence>
<dbReference type="Pfam" id="PF01344">
    <property type="entry name" value="Kelch_1"/>
    <property type="match status" value="4"/>
</dbReference>
<keyword evidence="1" id="KW-0732">Signal</keyword>
<dbReference type="InterPro" id="IPR006652">
    <property type="entry name" value="Kelch_1"/>
</dbReference>
<evidence type="ECO:0000313" key="3">
    <source>
        <dbReference type="Proteomes" id="UP001596083"/>
    </source>
</evidence>
<dbReference type="InterPro" id="IPR015915">
    <property type="entry name" value="Kelch-typ_b-propeller"/>
</dbReference>
<organism evidence="2 3">
    <name type="scientific">Streptomyces gamaensis</name>
    <dbReference type="NCBI Taxonomy" id="1763542"/>
    <lineage>
        <taxon>Bacteria</taxon>
        <taxon>Bacillati</taxon>
        <taxon>Actinomycetota</taxon>
        <taxon>Actinomycetes</taxon>
        <taxon>Kitasatosporales</taxon>
        <taxon>Streptomycetaceae</taxon>
        <taxon>Streptomyces</taxon>
    </lineage>
</organism>
<dbReference type="SMART" id="SM00612">
    <property type="entry name" value="Kelch"/>
    <property type="match status" value="5"/>
</dbReference>
<dbReference type="EMBL" id="JBHSPB010000006">
    <property type="protein sequence ID" value="MFC5720808.1"/>
    <property type="molecule type" value="Genomic_DNA"/>
</dbReference>
<dbReference type="RefSeq" id="WP_390315993.1">
    <property type="nucleotide sequence ID" value="NZ_JBHSPB010000006.1"/>
</dbReference>